<dbReference type="PANTHER" id="PTHR43065:SF50">
    <property type="entry name" value="HISTIDINE KINASE"/>
    <property type="match status" value="1"/>
</dbReference>
<keyword evidence="7" id="KW-0418">Kinase</keyword>
<dbReference type="PANTHER" id="PTHR43065">
    <property type="entry name" value="SENSOR HISTIDINE KINASE"/>
    <property type="match status" value="1"/>
</dbReference>
<proteinExistence type="predicted"/>
<comment type="catalytic activity">
    <reaction evidence="1">
        <text>ATP + protein L-histidine = ADP + protein N-phospho-L-histidine.</text>
        <dbReference type="EC" id="2.7.13.3"/>
    </reaction>
</comment>
<organism evidence="13 14">
    <name type="scientific">Funiculus sociatus GB2-A5</name>
    <dbReference type="NCBI Taxonomy" id="2933946"/>
    <lineage>
        <taxon>Bacteria</taxon>
        <taxon>Bacillati</taxon>
        <taxon>Cyanobacteriota</taxon>
        <taxon>Cyanophyceae</taxon>
        <taxon>Coleofasciculales</taxon>
        <taxon>Coleofasciculaceae</taxon>
        <taxon>Funiculus</taxon>
    </lineage>
</organism>
<evidence type="ECO:0000256" key="11">
    <source>
        <dbReference type="SAM" id="Phobius"/>
    </source>
</evidence>
<dbReference type="GO" id="GO:0005524">
    <property type="term" value="F:ATP binding"/>
    <property type="evidence" value="ECO:0007669"/>
    <property type="project" value="UniProtKB-KW"/>
</dbReference>
<dbReference type="PROSITE" id="PS50109">
    <property type="entry name" value="HIS_KIN"/>
    <property type="match status" value="1"/>
</dbReference>
<dbReference type="Pfam" id="PF01590">
    <property type="entry name" value="GAF"/>
    <property type="match status" value="1"/>
</dbReference>
<keyword evidence="14" id="KW-1185">Reference proteome</keyword>
<dbReference type="InterPro" id="IPR036890">
    <property type="entry name" value="HATPase_C_sf"/>
</dbReference>
<sequence>MSSLNNQADAASQKISQQAFPRLGKFNFSKTFWLRLPRKQHRYKQRWQPRDLIVLSILAGSTLGVSAIAVVSYQVVRGLILANLQQQALLEVQQGRDEIDQWLSNRKTEVEMLANSPLVRSMDWSVAQPYLKSELQRFKEIHQLTIVNFEGWGANTSVGPHRKNLKDREWFINAMAGQVSAANPVVSRTTGLLQINISAPIMRVPGTQVLGAMGGAIKVDRVIQVVSRLQEGVGSYAFALNSQGVAIAHPDPKMIGSAERQAPSFLESSNPALAEVAQEMVAKQAGIKLIRVNGRWNYVAYVPLKEADWSIALVIPRQNIESHLSALNLLATVLGGLLLIALIGAWRQVQLFEQTRTRAEQEALLNRLVRRIRESLELQTIVQTTVTELATLTQLDRVLFGWYDPQFQTLELVGDSHAQTLTIQPRKFQSNSSIDIAACLQQTEALHLLFVDAELEPTPLELKAHAYLALPIPLLDGCCGYLIGLHAHYLSQLDRELLKAVVDQLAVAITQAQLYNQTQQQIALLNQTLTKLNHTQLQLVQSEKMSSLGQMVAGIAHEINNPVNFIYGNLTHASSYIQDLLELIELYQEQYPQPTPQIQDKAEDMELEFLKEDLSKLLASMQVGAQRIRDIVQSLRVFSRLDESEVKDVDIHQGIDSTLMLLQNRLKAKPDHPAIEVVKEYGQLPKIECHAGQLNQVFMNLLTNAIDAIEEFNAKLSYKDRQANPSRITIRTQVLTSKQIAIRIADSGAGIAEDIQQRLFDPFFTTKPVGKGTGMGLAISYQIVTETHGGQLRCISAPGQGAEFAIEIPIQQSR</sequence>
<keyword evidence="10 11" id="KW-0472">Membrane</keyword>
<dbReference type="InterPro" id="IPR005467">
    <property type="entry name" value="His_kinase_dom"/>
</dbReference>
<dbReference type="InterPro" id="IPR003018">
    <property type="entry name" value="GAF"/>
</dbReference>
<evidence type="ECO:0000256" key="7">
    <source>
        <dbReference type="ARBA" id="ARBA00022777"/>
    </source>
</evidence>
<accession>A0ABV0JQI5</accession>
<gene>
    <name evidence="13" type="ORF">NDI37_14320</name>
</gene>
<dbReference type="InterPro" id="IPR033479">
    <property type="entry name" value="dCache_1"/>
</dbReference>
<comment type="subcellular location">
    <subcellularLocation>
        <location evidence="2">Cell membrane</location>
        <topology evidence="2">Multi-pass membrane protein</topology>
    </subcellularLocation>
</comment>
<dbReference type="Gene3D" id="1.10.287.130">
    <property type="match status" value="1"/>
</dbReference>
<dbReference type="Pfam" id="PF00512">
    <property type="entry name" value="HisKA"/>
    <property type="match status" value="1"/>
</dbReference>
<comment type="caution">
    <text evidence="13">The sequence shown here is derived from an EMBL/GenBank/DDBJ whole genome shotgun (WGS) entry which is preliminary data.</text>
</comment>
<dbReference type="SMART" id="SM00388">
    <property type="entry name" value="HisKA"/>
    <property type="match status" value="1"/>
</dbReference>
<dbReference type="Proteomes" id="UP001442494">
    <property type="component" value="Unassembled WGS sequence"/>
</dbReference>
<evidence type="ECO:0000256" key="1">
    <source>
        <dbReference type="ARBA" id="ARBA00000085"/>
    </source>
</evidence>
<evidence type="ECO:0000313" key="13">
    <source>
        <dbReference type="EMBL" id="MEP0865643.1"/>
    </source>
</evidence>
<dbReference type="SUPFAM" id="SSF55874">
    <property type="entry name" value="ATPase domain of HSP90 chaperone/DNA topoisomerase II/histidine kinase"/>
    <property type="match status" value="1"/>
</dbReference>
<keyword evidence="9" id="KW-0902">Two-component regulatory system</keyword>
<evidence type="ECO:0000313" key="14">
    <source>
        <dbReference type="Proteomes" id="UP001442494"/>
    </source>
</evidence>
<dbReference type="Pfam" id="PF02743">
    <property type="entry name" value="dCache_1"/>
    <property type="match status" value="1"/>
</dbReference>
<dbReference type="Pfam" id="PF02518">
    <property type="entry name" value="HATPase_c"/>
    <property type="match status" value="1"/>
</dbReference>
<evidence type="ECO:0000256" key="9">
    <source>
        <dbReference type="ARBA" id="ARBA00023012"/>
    </source>
</evidence>
<evidence type="ECO:0000256" key="8">
    <source>
        <dbReference type="ARBA" id="ARBA00022989"/>
    </source>
</evidence>
<keyword evidence="13" id="KW-0547">Nucleotide-binding</keyword>
<protein>
    <recommendedName>
        <fullName evidence="3">histidine kinase</fullName>
        <ecNumber evidence="3">2.7.13.3</ecNumber>
    </recommendedName>
</protein>
<keyword evidence="6 11" id="KW-0812">Transmembrane</keyword>
<dbReference type="SUPFAM" id="SSF55781">
    <property type="entry name" value="GAF domain-like"/>
    <property type="match status" value="1"/>
</dbReference>
<evidence type="ECO:0000259" key="12">
    <source>
        <dbReference type="PROSITE" id="PS50109"/>
    </source>
</evidence>
<dbReference type="SMART" id="SM00065">
    <property type="entry name" value="GAF"/>
    <property type="match status" value="1"/>
</dbReference>
<dbReference type="EC" id="2.7.13.3" evidence="3"/>
<dbReference type="CDD" id="cd00082">
    <property type="entry name" value="HisKA"/>
    <property type="match status" value="1"/>
</dbReference>
<keyword evidence="4" id="KW-1003">Cell membrane</keyword>
<dbReference type="PRINTS" id="PR00344">
    <property type="entry name" value="BCTRLSENSOR"/>
</dbReference>
<dbReference type="InterPro" id="IPR029016">
    <property type="entry name" value="GAF-like_dom_sf"/>
</dbReference>
<dbReference type="InterPro" id="IPR036097">
    <property type="entry name" value="HisK_dim/P_sf"/>
</dbReference>
<keyword evidence="5" id="KW-0597">Phosphoprotein</keyword>
<evidence type="ECO:0000256" key="4">
    <source>
        <dbReference type="ARBA" id="ARBA00022475"/>
    </source>
</evidence>
<dbReference type="InterPro" id="IPR003594">
    <property type="entry name" value="HATPase_dom"/>
</dbReference>
<dbReference type="Gene3D" id="3.30.450.20">
    <property type="entry name" value="PAS domain"/>
    <property type="match status" value="1"/>
</dbReference>
<dbReference type="Gene3D" id="3.30.565.10">
    <property type="entry name" value="Histidine kinase-like ATPase, C-terminal domain"/>
    <property type="match status" value="1"/>
</dbReference>
<dbReference type="InterPro" id="IPR004358">
    <property type="entry name" value="Sig_transdc_His_kin-like_C"/>
</dbReference>
<dbReference type="CDD" id="cd12912">
    <property type="entry name" value="PDC2_MCP_like"/>
    <property type="match status" value="1"/>
</dbReference>
<dbReference type="InterPro" id="IPR003661">
    <property type="entry name" value="HisK_dim/P_dom"/>
</dbReference>
<keyword evidence="7" id="KW-0808">Transferase</keyword>
<keyword evidence="8 11" id="KW-1133">Transmembrane helix</keyword>
<evidence type="ECO:0000256" key="3">
    <source>
        <dbReference type="ARBA" id="ARBA00012438"/>
    </source>
</evidence>
<feature type="transmembrane region" description="Helical" evidence="11">
    <location>
        <begin position="52"/>
        <end position="76"/>
    </location>
</feature>
<dbReference type="CDD" id="cd12914">
    <property type="entry name" value="PDC1_DGC_like"/>
    <property type="match status" value="1"/>
</dbReference>
<name>A0ABV0JQI5_9CYAN</name>
<dbReference type="RefSeq" id="WP_190420143.1">
    <property type="nucleotide sequence ID" value="NZ_JAMPKK010000029.1"/>
</dbReference>
<reference evidence="13 14" key="1">
    <citation type="submission" date="2022-04" db="EMBL/GenBank/DDBJ databases">
        <title>Positive selection, recombination, and allopatry shape intraspecific diversity of widespread and dominant cyanobacteria.</title>
        <authorList>
            <person name="Wei J."/>
            <person name="Shu W."/>
            <person name="Hu C."/>
        </authorList>
    </citation>
    <scope>NUCLEOTIDE SEQUENCE [LARGE SCALE GENOMIC DNA]</scope>
    <source>
        <strain evidence="13 14">GB2-A5</strain>
    </source>
</reference>
<dbReference type="SUPFAM" id="SSF47384">
    <property type="entry name" value="Homodimeric domain of signal transducing histidine kinase"/>
    <property type="match status" value="1"/>
</dbReference>
<evidence type="ECO:0000256" key="5">
    <source>
        <dbReference type="ARBA" id="ARBA00022553"/>
    </source>
</evidence>
<keyword evidence="13" id="KW-0067">ATP-binding</keyword>
<evidence type="ECO:0000256" key="10">
    <source>
        <dbReference type="ARBA" id="ARBA00023136"/>
    </source>
</evidence>
<dbReference type="EMBL" id="JAMPKK010000029">
    <property type="protein sequence ID" value="MEP0865643.1"/>
    <property type="molecule type" value="Genomic_DNA"/>
</dbReference>
<dbReference type="SMART" id="SM00387">
    <property type="entry name" value="HATPase_c"/>
    <property type="match status" value="1"/>
</dbReference>
<feature type="domain" description="Histidine kinase" evidence="12">
    <location>
        <begin position="554"/>
        <end position="812"/>
    </location>
</feature>
<evidence type="ECO:0000256" key="2">
    <source>
        <dbReference type="ARBA" id="ARBA00004651"/>
    </source>
</evidence>
<dbReference type="Gene3D" id="3.30.450.40">
    <property type="match status" value="1"/>
</dbReference>
<evidence type="ECO:0000256" key="6">
    <source>
        <dbReference type="ARBA" id="ARBA00022692"/>
    </source>
</evidence>